<dbReference type="AlphaFoldDB" id="A0A1J1HR69"/>
<gene>
    <name evidence="1" type="ORF">CLUMA_CG003759</name>
</gene>
<organism evidence="1 2">
    <name type="scientific">Clunio marinus</name>
    <dbReference type="NCBI Taxonomy" id="568069"/>
    <lineage>
        <taxon>Eukaryota</taxon>
        <taxon>Metazoa</taxon>
        <taxon>Ecdysozoa</taxon>
        <taxon>Arthropoda</taxon>
        <taxon>Hexapoda</taxon>
        <taxon>Insecta</taxon>
        <taxon>Pterygota</taxon>
        <taxon>Neoptera</taxon>
        <taxon>Endopterygota</taxon>
        <taxon>Diptera</taxon>
        <taxon>Nematocera</taxon>
        <taxon>Chironomoidea</taxon>
        <taxon>Chironomidae</taxon>
        <taxon>Clunio</taxon>
    </lineage>
</organism>
<dbReference type="EMBL" id="CVRI01000015">
    <property type="protein sequence ID" value="CRK90034.1"/>
    <property type="molecule type" value="Genomic_DNA"/>
</dbReference>
<protein>
    <submittedName>
        <fullName evidence="1">CLUMA_CG003759, isoform A</fullName>
    </submittedName>
</protein>
<reference evidence="1" key="1">
    <citation type="submission" date="2015-04" db="EMBL/GenBank/DDBJ databases">
        <authorList>
            <person name="Syromyatnikov M.Y."/>
            <person name="Popov V.N."/>
        </authorList>
    </citation>
    <scope>NUCLEOTIDE SEQUENCE [LARGE SCALE GENOMIC DNA]</scope>
</reference>
<accession>A0A1J1HR69</accession>
<evidence type="ECO:0000313" key="2">
    <source>
        <dbReference type="Proteomes" id="UP000183832"/>
    </source>
</evidence>
<proteinExistence type="predicted"/>
<evidence type="ECO:0000313" key="1">
    <source>
        <dbReference type="EMBL" id="CRK90034.1"/>
    </source>
</evidence>
<name>A0A1J1HR69_9DIPT</name>
<sequence>MATELREISRFLTPPSGYEKQLKHQYAQHMRKIETKITKKSSLGVHSKHFTIFGNIRYTIIIIKNSLSVMLTCRSILFKVEEK</sequence>
<keyword evidence="2" id="KW-1185">Reference proteome</keyword>
<dbReference type="Proteomes" id="UP000183832">
    <property type="component" value="Unassembled WGS sequence"/>
</dbReference>